<name>A0A1H4ILV7_RHOJO</name>
<protein>
    <submittedName>
        <fullName evidence="1">Uncharacterized protein</fullName>
    </submittedName>
</protein>
<evidence type="ECO:0000313" key="2">
    <source>
        <dbReference type="Proteomes" id="UP000183407"/>
    </source>
</evidence>
<proteinExistence type="predicted"/>
<dbReference type="Proteomes" id="UP000183407">
    <property type="component" value="Unassembled WGS sequence"/>
</dbReference>
<dbReference type="EMBL" id="FNTL01000002">
    <property type="protein sequence ID" value="SEB34278.1"/>
    <property type="molecule type" value="Genomic_DNA"/>
</dbReference>
<dbReference type="AlphaFoldDB" id="A0A1H4ILV7"/>
<evidence type="ECO:0000313" key="1">
    <source>
        <dbReference type="EMBL" id="SEB34278.1"/>
    </source>
</evidence>
<reference evidence="2" key="1">
    <citation type="submission" date="2016-10" db="EMBL/GenBank/DDBJ databases">
        <authorList>
            <person name="Varghese N."/>
        </authorList>
    </citation>
    <scope>NUCLEOTIDE SEQUENCE [LARGE SCALE GENOMIC DNA]</scope>
    <source>
        <strain evidence="2">DSM 44719</strain>
    </source>
</reference>
<dbReference type="OrthoDB" id="4822551at2"/>
<organism evidence="1 2">
    <name type="scientific">Rhodococcus jostii</name>
    <dbReference type="NCBI Taxonomy" id="132919"/>
    <lineage>
        <taxon>Bacteria</taxon>
        <taxon>Bacillati</taxon>
        <taxon>Actinomycetota</taxon>
        <taxon>Actinomycetes</taxon>
        <taxon>Mycobacteriales</taxon>
        <taxon>Nocardiaceae</taxon>
        <taxon>Rhodococcus</taxon>
    </lineage>
</organism>
<accession>A0A1H4ILV7</accession>
<dbReference type="RefSeq" id="WP_143048769.1">
    <property type="nucleotide sequence ID" value="NZ_FNTL01000002.1"/>
</dbReference>
<sequence>MERLVLWPTGPVRDWPTAALERFVAEVDRGMVIRAAAGGRFLTLNDAHTELARRRTGTR</sequence>
<gene>
    <name evidence="1" type="ORF">SAMN04490220_0115</name>
</gene>